<dbReference type="AlphaFoldDB" id="A0A927M922"/>
<proteinExistence type="predicted"/>
<feature type="transmembrane region" description="Helical" evidence="2">
    <location>
        <begin position="54"/>
        <end position="72"/>
    </location>
</feature>
<evidence type="ECO:0000313" key="3">
    <source>
        <dbReference type="EMBL" id="MBE1490413.1"/>
    </source>
</evidence>
<dbReference type="NCBIfam" id="NF038083">
    <property type="entry name" value="CU044_5270_fam"/>
    <property type="match status" value="1"/>
</dbReference>
<dbReference type="RefSeq" id="WP_192769707.1">
    <property type="nucleotide sequence ID" value="NZ_JADBEB010000001.1"/>
</dbReference>
<organism evidence="3 4">
    <name type="scientific">Plantactinospora soyae</name>
    <dbReference type="NCBI Taxonomy" id="1544732"/>
    <lineage>
        <taxon>Bacteria</taxon>
        <taxon>Bacillati</taxon>
        <taxon>Actinomycetota</taxon>
        <taxon>Actinomycetes</taxon>
        <taxon>Micromonosporales</taxon>
        <taxon>Micromonosporaceae</taxon>
        <taxon>Plantactinospora</taxon>
    </lineage>
</organism>
<evidence type="ECO:0000256" key="2">
    <source>
        <dbReference type="SAM" id="Phobius"/>
    </source>
</evidence>
<dbReference type="EMBL" id="JADBEB010000001">
    <property type="protein sequence ID" value="MBE1490413.1"/>
    <property type="molecule type" value="Genomic_DNA"/>
</dbReference>
<feature type="region of interest" description="Disordered" evidence="1">
    <location>
        <begin position="1"/>
        <end position="27"/>
    </location>
</feature>
<keyword evidence="2" id="KW-0472">Membrane</keyword>
<evidence type="ECO:0000313" key="4">
    <source>
        <dbReference type="Proteomes" id="UP000649753"/>
    </source>
</evidence>
<gene>
    <name evidence="3" type="ORF">H4W31_006051</name>
</gene>
<dbReference type="InterPro" id="IPR047789">
    <property type="entry name" value="CU044_5270-like"/>
</dbReference>
<keyword evidence="2" id="KW-0812">Transmembrane</keyword>
<keyword evidence="4" id="KW-1185">Reference proteome</keyword>
<evidence type="ECO:0000256" key="1">
    <source>
        <dbReference type="SAM" id="MobiDB-lite"/>
    </source>
</evidence>
<feature type="region of interest" description="Disordered" evidence="1">
    <location>
        <begin position="188"/>
        <end position="233"/>
    </location>
</feature>
<dbReference type="Proteomes" id="UP000649753">
    <property type="component" value="Unassembled WGS sequence"/>
</dbReference>
<protein>
    <recommendedName>
        <fullName evidence="5">CU044_5270 family protein</fullName>
    </recommendedName>
</protein>
<comment type="caution">
    <text evidence="3">The sequence shown here is derived from an EMBL/GenBank/DDBJ whole genome shotgun (WGS) entry which is preliminary data.</text>
</comment>
<reference evidence="3" key="1">
    <citation type="submission" date="2020-10" db="EMBL/GenBank/DDBJ databases">
        <title>Sequencing the genomes of 1000 actinobacteria strains.</title>
        <authorList>
            <person name="Klenk H.-P."/>
        </authorList>
    </citation>
    <scope>NUCLEOTIDE SEQUENCE</scope>
    <source>
        <strain evidence="3">DSM 46832</strain>
    </source>
</reference>
<evidence type="ECO:0008006" key="5">
    <source>
        <dbReference type="Google" id="ProtNLM"/>
    </source>
</evidence>
<accession>A0A927M922</accession>
<sequence>MMKAEQQIRNSFGPVDPARDTTIAPPPVTPAQLIARAETAMAGSSRPLLPRRRLMLVGGAAVAASVVTAYALPKGSTGGTHPPDSTAVGQVLLPVAYQFDTDPPPAAGHLRALAGRITDAPYDGETGRYTYQHEESWGATRLSDEGHELSYVEERRLWTARDGSGRSRRKTLAAEFTSEESRRYWERELPKLGHPPIPHETTTDIPPVAPGRAADPAEAARPADRTEPPTDPTAVATVLRARYGASAAQKWTLELYRSYVVPRQVRAQVLLTLADLDGFVWRGAATDRAGRKGVATSTTLMPPAERGDPNQYEYVLIFDERTGALLASETTILGPRREPLTYTLILDSRRTDQLG</sequence>
<keyword evidence="2" id="KW-1133">Transmembrane helix</keyword>
<feature type="compositionally biased region" description="Low complexity" evidence="1">
    <location>
        <begin position="210"/>
        <end position="220"/>
    </location>
</feature>
<name>A0A927M922_9ACTN</name>